<dbReference type="InterPro" id="IPR052247">
    <property type="entry name" value="Meiotic_Crossover_Helicase"/>
</dbReference>
<keyword evidence="3" id="KW-0347">Helicase</keyword>
<evidence type="ECO:0000256" key="5">
    <source>
        <dbReference type="ARBA" id="ARBA00034617"/>
    </source>
</evidence>
<dbReference type="InterPro" id="IPR036390">
    <property type="entry name" value="WH_DNA-bd_sf"/>
</dbReference>
<dbReference type="PANTHER" id="PTHR47835:SF3">
    <property type="entry name" value="HELICASE FOR MEIOSIS 1"/>
    <property type="match status" value="1"/>
</dbReference>
<dbReference type="GO" id="GO:0043138">
    <property type="term" value="F:3'-5' DNA helicase activity"/>
    <property type="evidence" value="ECO:0007669"/>
    <property type="project" value="UniProtKB-EC"/>
</dbReference>
<dbReference type="Proteomes" id="UP000717328">
    <property type="component" value="Unassembled WGS sequence"/>
</dbReference>
<evidence type="ECO:0000256" key="3">
    <source>
        <dbReference type="ARBA" id="ARBA00022806"/>
    </source>
</evidence>
<proteinExistence type="predicted"/>
<dbReference type="Pfam" id="PF23445">
    <property type="entry name" value="WHD_SNRNP200"/>
    <property type="match status" value="1"/>
</dbReference>
<dbReference type="PANTHER" id="PTHR47835">
    <property type="entry name" value="HFM1, ATP DEPENDENT DNA HELICASE HOMOLOG"/>
    <property type="match status" value="1"/>
</dbReference>
<dbReference type="GO" id="GO:0005524">
    <property type="term" value="F:ATP binding"/>
    <property type="evidence" value="ECO:0007669"/>
    <property type="project" value="UniProtKB-KW"/>
</dbReference>
<comment type="catalytic activity">
    <reaction evidence="5">
        <text>Couples ATP hydrolysis with the unwinding of duplex DNA by translocating in the 3'-5' direction.</text>
        <dbReference type="EC" id="5.6.2.4"/>
    </reaction>
</comment>
<dbReference type="InterPro" id="IPR057842">
    <property type="entry name" value="WH_MER3"/>
</dbReference>
<evidence type="ECO:0000256" key="7">
    <source>
        <dbReference type="ARBA" id="ARBA00048988"/>
    </source>
</evidence>
<keyword evidence="4" id="KW-0067">ATP-binding</keyword>
<evidence type="ECO:0000313" key="9">
    <source>
        <dbReference type="EMBL" id="KAG5637128.1"/>
    </source>
</evidence>
<sequence length="203" mass="22986">MLGSAPVWFVRFSPFHSHIHHFQADKDGIALIFCEEQLEAKYRALVQGKTILESSLHANLSEHLNSEIGLGTIRSISTAKEWLRGSFLFQRIRKNPNYYAVGKNENQTWEERVDDLVIQSVEKLRQTQLVEAPADSSGGEELISTDYGDIMSKLYIKQSTMGLILALPDRPTLREIVSDFCPTGLLLLMFTTRKLEMISAAEE</sequence>
<keyword evidence="2" id="KW-0378">Hydrolase</keyword>
<dbReference type="OrthoDB" id="5575at2759"/>
<dbReference type="EMBL" id="JABCKI010005858">
    <property type="protein sequence ID" value="KAG5637128.1"/>
    <property type="molecule type" value="Genomic_DNA"/>
</dbReference>
<evidence type="ECO:0000256" key="1">
    <source>
        <dbReference type="ARBA" id="ARBA00022741"/>
    </source>
</evidence>
<feature type="domain" description="MER3 helicase-like winged helix" evidence="8">
    <location>
        <begin position="53"/>
        <end position="129"/>
    </location>
</feature>
<evidence type="ECO:0000256" key="4">
    <source>
        <dbReference type="ARBA" id="ARBA00022840"/>
    </source>
</evidence>
<evidence type="ECO:0000256" key="2">
    <source>
        <dbReference type="ARBA" id="ARBA00022801"/>
    </source>
</evidence>
<reference evidence="9" key="1">
    <citation type="submission" date="2021-02" db="EMBL/GenBank/DDBJ databases">
        <authorList>
            <person name="Nieuwenhuis M."/>
            <person name="Van De Peppel L.J.J."/>
        </authorList>
    </citation>
    <scope>NUCLEOTIDE SEQUENCE</scope>
    <source>
        <strain evidence="9">D49</strain>
    </source>
</reference>
<organism evidence="9 10">
    <name type="scientific">Sphagnurus paluster</name>
    <dbReference type="NCBI Taxonomy" id="117069"/>
    <lineage>
        <taxon>Eukaryota</taxon>
        <taxon>Fungi</taxon>
        <taxon>Dikarya</taxon>
        <taxon>Basidiomycota</taxon>
        <taxon>Agaricomycotina</taxon>
        <taxon>Agaricomycetes</taxon>
        <taxon>Agaricomycetidae</taxon>
        <taxon>Agaricales</taxon>
        <taxon>Tricholomatineae</taxon>
        <taxon>Lyophyllaceae</taxon>
        <taxon>Sphagnurus</taxon>
    </lineage>
</organism>
<reference evidence="9" key="2">
    <citation type="submission" date="2021-10" db="EMBL/GenBank/DDBJ databases">
        <title>Phylogenomics reveals ancestral predisposition of the termite-cultivated fungus Termitomyces towards a domesticated lifestyle.</title>
        <authorList>
            <person name="Auxier B."/>
            <person name="Grum-Grzhimaylo A."/>
            <person name="Cardenas M.E."/>
            <person name="Lodge J.D."/>
            <person name="Laessoe T."/>
            <person name="Pedersen O."/>
            <person name="Smith M.E."/>
            <person name="Kuyper T.W."/>
            <person name="Franco-Molano E.A."/>
            <person name="Baroni T.J."/>
            <person name="Aanen D.K."/>
        </authorList>
    </citation>
    <scope>NUCLEOTIDE SEQUENCE</scope>
    <source>
        <strain evidence="9">D49</strain>
    </source>
</reference>
<protein>
    <recommendedName>
        <fullName evidence="6">DNA 3'-5' helicase</fullName>
        <ecNumber evidence="6">5.6.2.4</ecNumber>
    </recommendedName>
</protein>
<comment type="catalytic activity">
    <reaction evidence="7">
        <text>ATP + H2O = ADP + phosphate + H(+)</text>
        <dbReference type="Rhea" id="RHEA:13065"/>
        <dbReference type="ChEBI" id="CHEBI:15377"/>
        <dbReference type="ChEBI" id="CHEBI:15378"/>
        <dbReference type="ChEBI" id="CHEBI:30616"/>
        <dbReference type="ChEBI" id="CHEBI:43474"/>
        <dbReference type="ChEBI" id="CHEBI:456216"/>
        <dbReference type="EC" id="5.6.2.4"/>
    </reaction>
</comment>
<comment type="caution">
    <text evidence="9">The sequence shown here is derived from an EMBL/GenBank/DDBJ whole genome shotgun (WGS) entry which is preliminary data.</text>
</comment>
<evidence type="ECO:0000313" key="10">
    <source>
        <dbReference type="Proteomes" id="UP000717328"/>
    </source>
</evidence>
<evidence type="ECO:0000259" key="8">
    <source>
        <dbReference type="Pfam" id="PF23445"/>
    </source>
</evidence>
<evidence type="ECO:0000256" key="6">
    <source>
        <dbReference type="ARBA" id="ARBA00034808"/>
    </source>
</evidence>
<dbReference type="FunFam" id="1.10.10.10:FF:000012">
    <property type="entry name" value="U5 small nuclear ribonucleoprotein helicase"/>
    <property type="match status" value="1"/>
</dbReference>
<keyword evidence="10" id="KW-1185">Reference proteome</keyword>
<dbReference type="Gene3D" id="1.10.10.10">
    <property type="entry name" value="Winged helix-like DNA-binding domain superfamily/Winged helix DNA-binding domain"/>
    <property type="match status" value="1"/>
</dbReference>
<dbReference type="Gene3D" id="1.10.3380.10">
    <property type="entry name" value="Sec63 N-terminal domain-like domain"/>
    <property type="match status" value="1"/>
</dbReference>
<accession>A0A9P7FVN2</accession>
<dbReference type="SUPFAM" id="SSF46785">
    <property type="entry name" value="Winged helix' DNA-binding domain"/>
    <property type="match status" value="1"/>
</dbReference>
<gene>
    <name evidence="9" type="ORF">H0H81_005657</name>
</gene>
<dbReference type="EC" id="5.6.2.4" evidence="6"/>
<dbReference type="InterPro" id="IPR036388">
    <property type="entry name" value="WH-like_DNA-bd_sf"/>
</dbReference>
<name>A0A9P7FVN2_9AGAR</name>
<dbReference type="GO" id="GO:0016787">
    <property type="term" value="F:hydrolase activity"/>
    <property type="evidence" value="ECO:0007669"/>
    <property type="project" value="UniProtKB-KW"/>
</dbReference>
<keyword evidence="1" id="KW-0547">Nucleotide-binding</keyword>
<dbReference type="AlphaFoldDB" id="A0A9P7FVN2"/>